<comment type="caution">
    <text evidence="2">The sequence shown here is derived from an EMBL/GenBank/DDBJ whole genome shotgun (WGS) entry which is preliminary data.</text>
</comment>
<dbReference type="PANTHER" id="PTHR33933">
    <property type="entry name" value="NUCLEOTIDYLTRANSFERASE"/>
    <property type="match status" value="1"/>
</dbReference>
<proteinExistence type="predicted"/>
<dbReference type="InterPro" id="IPR002934">
    <property type="entry name" value="Polymerase_NTP_transf_dom"/>
</dbReference>
<dbReference type="Gene3D" id="3.30.460.10">
    <property type="entry name" value="Beta Polymerase, domain 2"/>
    <property type="match status" value="1"/>
</dbReference>
<organism evidence="2 3">
    <name type="scientific">Berkelbacteria bacterium GW2011_GWA1_36_9</name>
    <dbReference type="NCBI Taxonomy" id="1618331"/>
    <lineage>
        <taxon>Bacteria</taxon>
        <taxon>Candidatus Berkelbacteria</taxon>
    </lineage>
</organism>
<gene>
    <name evidence="2" type="ORF">US31_C0014G0004</name>
</gene>
<dbReference type="AlphaFoldDB" id="A0A0G0FFJ1"/>
<dbReference type="Proteomes" id="UP000034508">
    <property type="component" value="Unassembled WGS sequence"/>
</dbReference>
<feature type="domain" description="Polymerase nucleotidyl transferase" evidence="1">
    <location>
        <begin position="17"/>
        <end position="78"/>
    </location>
</feature>
<dbReference type="CDD" id="cd05403">
    <property type="entry name" value="NT_KNTase_like"/>
    <property type="match status" value="1"/>
</dbReference>
<dbReference type="InterPro" id="IPR043519">
    <property type="entry name" value="NT_sf"/>
</dbReference>
<evidence type="ECO:0000313" key="2">
    <source>
        <dbReference type="EMBL" id="KKQ17868.1"/>
    </source>
</evidence>
<protein>
    <recommendedName>
        <fullName evidence="1">Polymerase nucleotidyl transferase domain-containing protein</fullName>
    </recommendedName>
</protein>
<dbReference type="GO" id="GO:0016779">
    <property type="term" value="F:nucleotidyltransferase activity"/>
    <property type="evidence" value="ECO:0007669"/>
    <property type="project" value="InterPro"/>
</dbReference>
<reference evidence="2 3" key="1">
    <citation type="journal article" date="2015" name="Nature">
        <title>rRNA introns, odd ribosomes, and small enigmatic genomes across a large radiation of phyla.</title>
        <authorList>
            <person name="Brown C.T."/>
            <person name="Hug L.A."/>
            <person name="Thomas B.C."/>
            <person name="Sharon I."/>
            <person name="Castelle C.J."/>
            <person name="Singh A."/>
            <person name="Wilkins M.J."/>
            <person name="Williams K.H."/>
            <person name="Banfield J.F."/>
        </authorList>
    </citation>
    <scope>NUCLEOTIDE SEQUENCE [LARGE SCALE GENOMIC DNA]</scope>
</reference>
<dbReference type="PANTHER" id="PTHR33933:SF1">
    <property type="entry name" value="PROTEIN ADENYLYLTRANSFERASE MNTA-RELATED"/>
    <property type="match status" value="1"/>
</dbReference>
<evidence type="ECO:0000313" key="3">
    <source>
        <dbReference type="Proteomes" id="UP000034508"/>
    </source>
</evidence>
<name>A0A0G0FFJ1_9BACT</name>
<evidence type="ECO:0000259" key="1">
    <source>
        <dbReference type="Pfam" id="PF01909"/>
    </source>
</evidence>
<accession>A0A0G0FFJ1</accession>
<dbReference type="EMBL" id="LBSM01000014">
    <property type="protein sequence ID" value="KKQ17868.1"/>
    <property type="molecule type" value="Genomic_DNA"/>
</dbReference>
<dbReference type="SUPFAM" id="SSF81301">
    <property type="entry name" value="Nucleotidyltransferase"/>
    <property type="match status" value="1"/>
</dbReference>
<dbReference type="InterPro" id="IPR052548">
    <property type="entry name" value="Type_VII_TA_antitoxin"/>
</dbReference>
<sequence>MFNQILQLNQIEKQALKEFKNQLIKKFGSNLVILKLFGSKARGDFHKESDIDVLVIIKNLNQKDKKWIIELTYELLLKYNDINISPRIYSENTWKYYASLPLSFTYIVEKEGIKL</sequence>
<dbReference type="Pfam" id="PF01909">
    <property type="entry name" value="NTP_transf_2"/>
    <property type="match status" value="1"/>
</dbReference>